<dbReference type="InterPro" id="IPR001320">
    <property type="entry name" value="Iontro_rcpt_C"/>
</dbReference>
<keyword evidence="10" id="KW-0325">Glycoprotein</keyword>
<feature type="compositionally biased region" description="Polar residues" evidence="18">
    <location>
        <begin position="933"/>
        <end position="946"/>
    </location>
</feature>
<dbReference type="InterPro" id="IPR028082">
    <property type="entry name" value="Peripla_BP_I"/>
</dbReference>
<keyword evidence="7" id="KW-0406">Ion transport</keyword>
<evidence type="ECO:0000256" key="17">
    <source>
        <dbReference type="PIRSR" id="PIRSR601508-3"/>
    </source>
</evidence>
<evidence type="ECO:0000256" key="15">
    <source>
        <dbReference type="PIRSR" id="PIRSR601508-1"/>
    </source>
</evidence>
<dbReference type="Proteomes" id="UP001626550">
    <property type="component" value="Unassembled WGS sequence"/>
</dbReference>
<evidence type="ECO:0000256" key="9">
    <source>
        <dbReference type="ARBA" id="ARBA00023170"/>
    </source>
</evidence>
<evidence type="ECO:0000256" key="2">
    <source>
        <dbReference type="ARBA" id="ARBA00022475"/>
    </source>
</evidence>
<keyword evidence="8 19" id="KW-0472">Membrane</keyword>
<feature type="region of interest" description="Disordered" evidence="18">
    <location>
        <begin position="933"/>
        <end position="959"/>
    </location>
</feature>
<dbReference type="Pfam" id="PF01094">
    <property type="entry name" value="ANF_receptor"/>
    <property type="match status" value="1"/>
</dbReference>
<dbReference type="GO" id="GO:0034220">
    <property type="term" value="P:monoatomic ion transmembrane transport"/>
    <property type="evidence" value="ECO:0007669"/>
    <property type="project" value="UniProtKB-KW"/>
</dbReference>
<keyword evidence="6" id="KW-0770">Synapse</keyword>
<evidence type="ECO:0000259" key="22">
    <source>
        <dbReference type="SMART" id="SM00918"/>
    </source>
</evidence>
<feature type="domain" description="Ionotropic glutamate receptor C-terminal" evidence="21">
    <location>
        <begin position="422"/>
        <end position="792"/>
    </location>
</feature>
<evidence type="ECO:0000256" key="10">
    <source>
        <dbReference type="ARBA" id="ARBA00023180"/>
    </source>
</evidence>
<dbReference type="FunFam" id="3.40.190.10:FF:000060">
    <property type="entry name" value="Glutamate receptor ionotropic, kainate 1"/>
    <property type="match status" value="1"/>
</dbReference>
<evidence type="ECO:0000256" key="4">
    <source>
        <dbReference type="ARBA" id="ARBA00022729"/>
    </source>
</evidence>
<evidence type="ECO:0000256" key="8">
    <source>
        <dbReference type="ARBA" id="ARBA00023136"/>
    </source>
</evidence>
<dbReference type="SMART" id="SM00918">
    <property type="entry name" value="Lig_chan-Glu_bd"/>
    <property type="match status" value="1"/>
</dbReference>
<dbReference type="Pfam" id="PF00060">
    <property type="entry name" value="Lig_chan"/>
    <property type="match status" value="1"/>
</dbReference>
<dbReference type="GO" id="GO:0045211">
    <property type="term" value="C:postsynaptic membrane"/>
    <property type="evidence" value="ECO:0007669"/>
    <property type="project" value="UniProtKB-SubCell"/>
</dbReference>
<keyword evidence="11" id="KW-0628">Postsynaptic cell membrane</keyword>
<feature type="binding site" evidence="15">
    <location>
        <position position="682"/>
    </location>
    <ligand>
        <name>L-glutamate</name>
        <dbReference type="ChEBI" id="CHEBI:29985"/>
    </ligand>
</feature>
<gene>
    <name evidence="23" type="primary">GRIK1_1</name>
    <name evidence="23" type="ORF">Ciccas_004813</name>
</gene>
<evidence type="ECO:0000256" key="19">
    <source>
        <dbReference type="SAM" id="Phobius"/>
    </source>
</evidence>
<sequence>MLARLSFCLILLLCPHVRPVTYNIGAVFEKSELQDKSAFIKVISKLNDALDKSSNSLPSIQFKPIVETIEDADPIEAHWATCQLLNQDAIAILGPRDPLSSEQVQAVSNRYLVPYFKMQWSYHNFANESTFNMHPEYQVIGQLVYDFTQLAKDWDSEIVIFYSKDESLAKFQYLFTNHRREFLLRKWRRDQGNPFKYFRTKGKQMKWFIVDIPYQEIGNFVSQLAENQMNTTYYNFFFTDLDFPFVNPTTFANIKANITGLSLLKFTSSLLTNESSLTENYSYMNDLASDTRAALIQDSVTYIARVVLGLHRNRHTSILPEGRKCTDKPGSSEQNKEFLDALRSADYVSSQGDKLGDYITHRVEFEKDNPSRTFLNLTLLSNLKDRIEAASYWIRSNDKKGLVLKTKWELQLAAREYIKGKILRVTTKEEHPYVIYKLNSATGRSSNPSDWTGMCIEILKYIANKLKFEFKIQEVADGGFGNVNRTDPSRWTGMIGELMEEKADLALTMLTITAERNKVVKFTIPYKNLGISILYRKPPKKPYSYKRFLDPFSRDLWGYVITAYIMVSFVLYLVARFTPYEWYNPHPCNQNSEVIENNFNMLNTFWFVIGSLMQQGIDIVPRATSTRIIAGCWWFFTLIIIASYTANLAAFLTVERMKPTIESAKDLVESRIKYGTIKDGSTFEFFSKSNNDIFRRMYKHMQLNEAEVMQSKSEHGVERVRTGTDYAFILESTTNDYWTKRNCELLKIGPNLDSKGYGFGLPKSSPYDGVISEEILGMLENNKIAELEKEFYLQGVTNPCSDQTQTNMDTSSLGFDQMSGCFLMVLIALVSALLVSFFEFSVRVFKLSKNSGRSMGEEMAREFRFSMSRSNKRNRRIEEECVLPSLPKHHFCCNASEAKATLAYAPCLSRPHEREPEPTNADLATVPLAQTLNTPSDVTSGASMSSRQHREARIKKVPI</sequence>
<dbReference type="InterPro" id="IPR001508">
    <property type="entry name" value="Iono_Glu_rcpt_met"/>
</dbReference>
<evidence type="ECO:0000256" key="6">
    <source>
        <dbReference type="ARBA" id="ARBA00023018"/>
    </source>
</evidence>
<keyword evidence="9 23" id="KW-0675">Receptor</keyword>
<keyword evidence="17" id="KW-1015">Disulfide bond</keyword>
<dbReference type="FunFam" id="1.10.287.70:FF:000010">
    <property type="entry name" value="Putative glutamate receptor ionotropic kainate 1"/>
    <property type="match status" value="1"/>
</dbReference>
<evidence type="ECO:0000313" key="24">
    <source>
        <dbReference type="Proteomes" id="UP001626550"/>
    </source>
</evidence>
<feature type="binding site" evidence="15">
    <location>
        <position position="516"/>
    </location>
    <ligand>
        <name>L-glutamate</name>
        <dbReference type="ChEBI" id="CHEBI:29985"/>
    </ligand>
</feature>
<evidence type="ECO:0000256" key="7">
    <source>
        <dbReference type="ARBA" id="ARBA00023065"/>
    </source>
</evidence>
<feature type="binding site" evidence="15">
    <location>
        <position position="681"/>
    </location>
    <ligand>
        <name>L-glutamate</name>
        <dbReference type="ChEBI" id="CHEBI:29985"/>
    </ligand>
</feature>
<evidence type="ECO:0000256" key="14">
    <source>
        <dbReference type="ARBA" id="ARBA00034104"/>
    </source>
</evidence>
<dbReference type="FunFam" id="3.40.190.10:FF:000024">
    <property type="entry name" value="Glutamate receptor, ionotropic, delta 1"/>
    <property type="match status" value="1"/>
</dbReference>
<feature type="disulfide bond" evidence="17">
    <location>
        <begin position="82"/>
        <end position="325"/>
    </location>
</feature>
<feature type="transmembrane region" description="Helical" evidence="19">
    <location>
        <begin position="822"/>
        <end position="845"/>
    </location>
</feature>
<dbReference type="SUPFAM" id="SSF53850">
    <property type="entry name" value="Periplasmic binding protein-like II"/>
    <property type="match status" value="1"/>
</dbReference>
<feature type="transmembrane region" description="Helical" evidence="19">
    <location>
        <begin position="556"/>
        <end position="575"/>
    </location>
</feature>
<feature type="binding site" evidence="15">
    <location>
        <position position="511"/>
    </location>
    <ligand>
        <name>L-glutamate</name>
        <dbReference type="ChEBI" id="CHEBI:29985"/>
    </ligand>
</feature>
<keyword evidence="3 19" id="KW-0812">Transmembrane</keyword>
<dbReference type="SUPFAM" id="SSF53822">
    <property type="entry name" value="Periplasmic binding protein-like I"/>
    <property type="match status" value="1"/>
</dbReference>
<feature type="chain" id="PRO_5044805849" evidence="20">
    <location>
        <begin position="20"/>
        <end position="959"/>
    </location>
</feature>
<dbReference type="EMBL" id="JBJKFK010000522">
    <property type="protein sequence ID" value="KAL3316543.1"/>
    <property type="molecule type" value="Genomic_DNA"/>
</dbReference>
<evidence type="ECO:0000256" key="16">
    <source>
        <dbReference type="PIRSR" id="PIRSR601508-2"/>
    </source>
</evidence>
<evidence type="ECO:0000256" key="18">
    <source>
        <dbReference type="SAM" id="MobiDB-lite"/>
    </source>
</evidence>
<dbReference type="SMART" id="SM00079">
    <property type="entry name" value="PBPe"/>
    <property type="match status" value="1"/>
</dbReference>
<evidence type="ECO:0000256" key="11">
    <source>
        <dbReference type="ARBA" id="ARBA00023257"/>
    </source>
</evidence>
<dbReference type="InterPro" id="IPR019594">
    <property type="entry name" value="Glu/Gly-bd"/>
</dbReference>
<dbReference type="Gene3D" id="3.40.50.2300">
    <property type="match status" value="2"/>
</dbReference>
<keyword evidence="2" id="KW-1003">Cell membrane</keyword>
<keyword evidence="4 20" id="KW-0732">Signal</keyword>
<keyword evidence="1" id="KW-0813">Transport</keyword>
<comment type="caution">
    <text evidence="23">The sequence shown here is derived from an EMBL/GenBank/DDBJ whole genome shotgun (WGS) entry which is preliminary data.</text>
</comment>
<feature type="disulfide bond" evidence="17">
    <location>
        <begin position="743"/>
        <end position="800"/>
    </location>
</feature>
<dbReference type="SUPFAM" id="SSF81324">
    <property type="entry name" value="Voltage-gated potassium channels"/>
    <property type="match status" value="1"/>
</dbReference>
<proteinExistence type="predicted"/>
<evidence type="ECO:0000259" key="21">
    <source>
        <dbReference type="SMART" id="SM00079"/>
    </source>
</evidence>
<dbReference type="PRINTS" id="PR00177">
    <property type="entry name" value="NMDARECEPTOR"/>
</dbReference>
<evidence type="ECO:0000256" key="20">
    <source>
        <dbReference type="SAM" id="SignalP"/>
    </source>
</evidence>
<name>A0ABD2QAV8_9PLAT</name>
<dbReference type="Pfam" id="PF10613">
    <property type="entry name" value="Lig_chan-Glu_bd"/>
    <property type="match status" value="1"/>
</dbReference>
<dbReference type="Gene3D" id="3.40.190.10">
    <property type="entry name" value="Periplasmic binding protein-like II"/>
    <property type="match status" value="1"/>
</dbReference>
<dbReference type="Gene3D" id="1.10.287.70">
    <property type="match status" value="1"/>
</dbReference>
<feature type="compositionally biased region" description="Basic residues" evidence="18">
    <location>
        <begin position="950"/>
        <end position="959"/>
    </location>
</feature>
<reference evidence="23 24" key="1">
    <citation type="submission" date="2024-11" db="EMBL/GenBank/DDBJ databases">
        <title>Adaptive evolution of stress response genes in parasites aligns with host niche diversity.</title>
        <authorList>
            <person name="Hahn C."/>
            <person name="Resl P."/>
        </authorList>
    </citation>
    <scope>NUCLEOTIDE SEQUENCE [LARGE SCALE GENOMIC DNA]</scope>
    <source>
        <strain evidence="23">EGGRZ-B1_66</strain>
        <tissue evidence="23">Body</tissue>
    </source>
</reference>
<dbReference type="PANTHER" id="PTHR18966">
    <property type="entry name" value="IONOTROPIC GLUTAMATE RECEPTOR"/>
    <property type="match status" value="1"/>
</dbReference>
<dbReference type="AlphaFoldDB" id="A0ABD2QAV8"/>
<comment type="subcellular location">
    <subcellularLocation>
        <location evidence="14">Postsynaptic cell membrane</location>
        <topology evidence="14">Multi-pass membrane protein</topology>
    </subcellularLocation>
</comment>
<evidence type="ECO:0000313" key="23">
    <source>
        <dbReference type="EMBL" id="KAL3316543.1"/>
    </source>
</evidence>
<feature type="transmembrane region" description="Helical" evidence="19">
    <location>
        <begin position="632"/>
        <end position="654"/>
    </location>
</feature>
<organism evidence="23 24">
    <name type="scientific">Cichlidogyrus casuarinus</name>
    <dbReference type="NCBI Taxonomy" id="1844966"/>
    <lineage>
        <taxon>Eukaryota</taxon>
        <taxon>Metazoa</taxon>
        <taxon>Spiralia</taxon>
        <taxon>Lophotrochozoa</taxon>
        <taxon>Platyhelminthes</taxon>
        <taxon>Monogenea</taxon>
        <taxon>Monopisthocotylea</taxon>
        <taxon>Dactylogyridea</taxon>
        <taxon>Ancyrocephalidae</taxon>
        <taxon>Cichlidogyrus</taxon>
    </lineage>
</organism>
<evidence type="ECO:0000256" key="1">
    <source>
        <dbReference type="ARBA" id="ARBA00022448"/>
    </source>
</evidence>
<evidence type="ECO:0000256" key="13">
    <source>
        <dbReference type="ARBA" id="ARBA00023303"/>
    </source>
</evidence>
<keyword evidence="5 19" id="KW-1133">Transmembrane helix</keyword>
<dbReference type="InterPro" id="IPR001828">
    <property type="entry name" value="ANF_lig-bd_rcpt"/>
</dbReference>
<dbReference type="InterPro" id="IPR015683">
    <property type="entry name" value="Ionotropic_Glu_rcpt"/>
</dbReference>
<keyword evidence="13" id="KW-0407">Ion channel</keyword>
<protein>
    <submittedName>
        <fullName evidence="23">Glutamate receptor ionotropic, kainate 1</fullName>
    </submittedName>
</protein>
<keyword evidence="12" id="KW-1071">Ligand-gated ion channel</keyword>
<feature type="binding site" evidence="15">
    <location>
        <position position="731"/>
    </location>
    <ligand>
        <name>L-glutamate</name>
        <dbReference type="ChEBI" id="CHEBI:29985"/>
    </ligand>
</feature>
<accession>A0ABD2QAV8</accession>
<evidence type="ECO:0000256" key="5">
    <source>
        <dbReference type="ARBA" id="ARBA00022989"/>
    </source>
</evidence>
<feature type="site" description="Crucial to convey clamshell closure to channel opening" evidence="16">
    <location>
        <position position="661"/>
    </location>
</feature>
<evidence type="ECO:0000256" key="12">
    <source>
        <dbReference type="ARBA" id="ARBA00023286"/>
    </source>
</evidence>
<feature type="signal peptide" evidence="20">
    <location>
        <begin position="1"/>
        <end position="19"/>
    </location>
</feature>
<feature type="domain" description="Ionotropic glutamate receptor L-glutamate and glycine-binding" evidence="22">
    <location>
        <begin position="432"/>
        <end position="500"/>
    </location>
</feature>
<evidence type="ECO:0000256" key="3">
    <source>
        <dbReference type="ARBA" id="ARBA00022692"/>
    </source>
</evidence>
<keyword evidence="24" id="KW-1185">Reference proteome</keyword>